<dbReference type="InterPro" id="IPR036412">
    <property type="entry name" value="HAD-like_sf"/>
</dbReference>
<dbReference type="SFLD" id="SFLDS00003">
    <property type="entry name" value="Haloacid_Dehalogenase"/>
    <property type="match status" value="1"/>
</dbReference>
<organism evidence="11 12">
    <name type="scientific">Mycoplasmopsis agassizii</name>
    <dbReference type="NCBI Taxonomy" id="33922"/>
    <lineage>
        <taxon>Bacteria</taxon>
        <taxon>Bacillati</taxon>
        <taxon>Mycoplasmatota</taxon>
        <taxon>Mycoplasmoidales</taxon>
        <taxon>Metamycoplasmataceae</taxon>
        <taxon>Mycoplasmopsis</taxon>
    </lineage>
</organism>
<comment type="caution">
    <text evidence="11">The sequence shown here is derived from an EMBL/GenBank/DDBJ whole genome shotgun (WGS) entry which is preliminary data.</text>
</comment>
<dbReference type="Pfam" id="PF00702">
    <property type="entry name" value="Hydrolase"/>
    <property type="match status" value="1"/>
</dbReference>
<dbReference type="SFLD" id="SFLDG01135">
    <property type="entry name" value="C1.5.6:_HAD__Beta-PGM__Phospha"/>
    <property type="match status" value="1"/>
</dbReference>
<dbReference type="NCBIfam" id="TIGR01990">
    <property type="entry name" value="bPGM"/>
    <property type="match status" value="1"/>
</dbReference>
<evidence type="ECO:0000256" key="8">
    <source>
        <dbReference type="ARBA" id="ARBA00044926"/>
    </source>
</evidence>
<dbReference type="EMBL" id="NQMN01000001">
    <property type="protein sequence ID" value="PAF55328.1"/>
    <property type="molecule type" value="Genomic_DNA"/>
</dbReference>
<sequence>MKMRKIKGLIFDLDGVITETSSLHYRAWSWTLARYGIMYTEEDNARLKGLSRADTLTAILKLKALSNEFSEEEFKRILKEKNEYYVNLLKSELKKKDILPGMEDLIKKAKRMGLRMAITSSSKNAVRILDSLGLLFYFDFTVDPMLVKRGKPAPDIFLNGVKGLGLQKPQVIGFEDALEGVKGLKAAGLFTVGITHGVEADWENYCNVIVQDTTELNLEEIIKQAERRDTPSK</sequence>
<evidence type="ECO:0000313" key="11">
    <source>
        <dbReference type="EMBL" id="PAF55328.1"/>
    </source>
</evidence>
<comment type="cofactor">
    <cofactor evidence="1">
        <name>Mg(2+)</name>
        <dbReference type="ChEBI" id="CHEBI:18420"/>
    </cofactor>
</comment>
<dbReference type="SUPFAM" id="SSF56784">
    <property type="entry name" value="HAD-like"/>
    <property type="match status" value="1"/>
</dbReference>
<evidence type="ECO:0000256" key="9">
    <source>
        <dbReference type="ARBA" id="ARBA00044968"/>
    </source>
</evidence>
<dbReference type="InterPro" id="IPR006439">
    <property type="entry name" value="HAD-SF_hydro_IA"/>
</dbReference>
<evidence type="ECO:0000256" key="2">
    <source>
        <dbReference type="ARBA" id="ARBA00006171"/>
    </source>
</evidence>
<dbReference type="Gene3D" id="1.10.150.240">
    <property type="entry name" value="Putative phosphatase, domain 2"/>
    <property type="match status" value="1"/>
</dbReference>
<reference evidence="11" key="1">
    <citation type="submission" date="2017-08" db="EMBL/GenBank/DDBJ databases">
        <authorList>
            <person name="Alvarez-Ponce D."/>
            <person name="Weitzman C.L."/>
            <person name="Tillett R.L."/>
            <person name="Sandmeier F.C."/>
            <person name="Tracy C.R."/>
        </authorList>
    </citation>
    <scope>NUCLEOTIDE SEQUENCE [LARGE SCALE GENOMIC DNA]</scope>
    <source>
        <strain evidence="11">PS6</strain>
    </source>
</reference>
<dbReference type="InterPro" id="IPR023198">
    <property type="entry name" value="PGP-like_dom2"/>
</dbReference>
<proteinExistence type="inferred from homology"/>
<keyword evidence="6" id="KW-0413">Isomerase</keyword>
<keyword evidence="5" id="KW-0460">Magnesium</keyword>
<dbReference type="EC" id="5.4.2.6" evidence="9"/>
<evidence type="ECO:0000313" key="12">
    <source>
        <dbReference type="Proteomes" id="UP000217033"/>
    </source>
</evidence>
<dbReference type="InterPro" id="IPR010976">
    <property type="entry name" value="B-phosphoglucomutase_hydrolase"/>
</dbReference>
<dbReference type="NCBIfam" id="TIGR01509">
    <property type="entry name" value="HAD-SF-IA-v3"/>
    <property type="match status" value="1"/>
</dbReference>
<accession>A0ABX4H649</accession>
<evidence type="ECO:0000256" key="1">
    <source>
        <dbReference type="ARBA" id="ARBA00001946"/>
    </source>
</evidence>
<dbReference type="PANTHER" id="PTHR46193">
    <property type="entry name" value="6-PHOSPHOGLUCONATE PHOSPHATASE"/>
    <property type="match status" value="1"/>
</dbReference>
<dbReference type="PANTHER" id="PTHR46193:SF18">
    <property type="entry name" value="HEXITOL PHOSPHATASE B"/>
    <property type="match status" value="1"/>
</dbReference>
<evidence type="ECO:0000256" key="4">
    <source>
        <dbReference type="ARBA" id="ARBA00022723"/>
    </source>
</evidence>
<keyword evidence="12" id="KW-1185">Reference proteome</keyword>
<gene>
    <name evidence="11" type="primary">pgmB</name>
    <name evidence="11" type="ORF">CJF60_01400</name>
</gene>
<evidence type="ECO:0000256" key="6">
    <source>
        <dbReference type="ARBA" id="ARBA00023235"/>
    </source>
</evidence>
<comment type="catalytic activity">
    <reaction evidence="8">
        <text>beta-D-glucose 1-phosphate = beta-D-glucose 6-phosphate</text>
        <dbReference type="Rhea" id="RHEA:20113"/>
        <dbReference type="ChEBI" id="CHEBI:57684"/>
        <dbReference type="ChEBI" id="CHEBI:58247"/>
        <dbReference type="EC" id="5.4.2.6"/>
    </reaction>
</comment>
<keyword evidence="3" id="KW-0597">Phosphoprotein</keyword>
<comment type="similarity">
    <text evidence="2">Belongs to the HAD-like hydrolase superfamily. CbbY/CbbZ/Gph/YieH family.</text>
</comment>
<dbReference type="InterPro" id="IPR051600">
    <property type="entry name" value="Beta-PGM-like"/>
</dbReference>
<dbReference type="InterPro" id="IPR023214">
    <property type="entry name" value="HAD_sf"/>
</dbReference>
<evidence type="ECO:0000256" key="7">
    <source>
        <dbReference type="ARBA" id="ARBA00023277"/>
    </source>
</evidence>
<keyword evidence="7" id="KW-0119">Carbohydrate metabolism</keyword>
<evidence type="ECO:0000256" key="10">
    <source>
        <dbReference type="ARBA" id="ARBA00044991"/>
    </source>
</evidence>
<dbReference type="SFLD" id="SFLDG01129">
    <property type="entry name" value="C1.5:_HAD__Beta-PGM__Phosphata"/>
    <property type="match status" value="1"/>
</dbReference>
<evidence type="ECO:0000256" key="3">
    <source>
        <dbReference type="ARBA" id="ARBA00022553"/>
    </source>
</evidence>
<name>A0ABX4H649_9BACT</name>
<dbReference type="NCBIfam" id="TIGR02009">
    <property type="entry name" value="PGMB-YQAB-SF"/>
    <property type="match status" value="1"/>
</dbReference>
<dbReference type="Gene3D" id="3.40.50.1000">
    <property type="entry name" value="HAD superfamily/HAD-like"/>
    <property type="match status" value="1"/>
</dbReference>
<protein>
    <recommendedName>
        <fullName evidence="10">Beta-phosphoglucomutase</fullName>
        <ecNumber evidence="9">5.4.2.6</ecNumber>
    </recommendedName>
</protein>
<keyword evidence="4" id="KW-0479">Metal-binding</keyword>
<dbReference type="InterPro" id="IPR010972">
    <property type="entry name" value="Beta-PGM"/>
</dbReference>
<dbReference type="Proteomes" id="UP000217033">
    <property type="component" value="Unassembled WGS sequence"/>
</dbReference>
<evidence type="ECO:0000256" key="5">
    <source>
        <dbReference type="ARBA" id="ARBA00022842"/>
    </source>
</evidence>